<keyword evidence="2 10" id="KW-0210">Decarboxylase</keyword>
<feature type="active site" description="Schiff-base intermediate with substrate; via pyruvic acid" evidence="10">
    <location>
        <position position="81"/>
    </location>
</feature>
<keyword evidence="4 10" id="KW-0745">Spermidine biosynthesis</keyword>
<dbReference type="InterPro" id="IPR017716">
    <property type="entry name" value="S-AdoMet_deCOase_pro-enz"/>
</dbReference>
<dbReference type="PANTHER" id="PTHR33866">
    <property type="entry name" value="S-ADENOSYLMETHIONINE DECARBOXYLASE PROENZYME"/>
    <property type="match status" value="1"/>
</dbReference>
<comment type="caution">
    <text evidence="11">The sequence shown here is derived from an EMBL/GenBank/DDBJ whole genome shotgun (WGS) entry which is preliminary data.</text>
</comment>
<feature type="site" description="Cleavage (non-hydrolytic); by autolysis" evidence="10">
    <location>
        <begin position="80"/>
        <end position="81"/>
    </location>
</feature>
<keyword evidence="6 10" id="KW-0865">Zymogen</keyword>
<comment type="function">
    <text evidence="10">Catalyzes the decarboxylation of S-adenosylmethionine to S-adenosylmethioninamine (dcAdoMet), the propylamine donor required for the synthesis of the polyamines spermine and spermidine from the diamine putrescine.</text>
</comment>
<feature type="chain" id="PRO_5023488726" description="S-adenosylmethionine decarboxylase alpha chain" evidence="10">
    <location>
        <begin position="81"/>
        <end position="144"/>
    </location>
</feature>
<dbReference type="PANTHER" id="PTHR33866:SF2">
    <property type="entry name" value="S-ADENOSYLMETHIONINE DECARBOXYLASE PROENZYME"/>
    <property type="match status" value="1"/>
</dbReference>
<evidence type="ECO:0000256" key="7">
    <source>
        <dbReference type="ARBA" id="ARBA00023239"/>
    </source>
</evidence>
<keyword evidence="9 10" id="KW-0670">Pyruvate</keyword>
<evidence type="ECO:0000256" key="3">
    <source>
        <dbReference type="ARBA" id="ARBA00022813"/>
    </source>
</evidence>
<gene>
    <name evidence="10" type="primary">speH</name>
    <name evidence="11" type="ORF">EU91_1738</name>
</gene>
<dbReference type="UniPathway" id="UPA00331">
    <property type="reaction ID" value="UER00451"/>
</dbReference>
<keyword evidence="1 10" id="KW-0949">S-adenosyl-L-methionine</keyword>
<comment type="similarity">
    <text evidence="10">Belongs to the prokaryotic AdoMetDC family. Type 1 subfamily.</text>
</comment>
<dbReference type="NCBIfam" id="TIGR03330">
    <property type="entry name" value="SAM_DCase_Bsu"/>
    <property type="match status" value="1"/>
</dbReference>
<accession>A0A0A1Z825</accession>
<evidence type="ECO:0000256" key="2">
    <source>
        <dbReference type="ARBA" id="ARBA00022793"/>
    </source>
</evidence>
<dbReference type="STRING" id="59925.EU91_1738"/>
<comment type="subunit">
    <text evidence="10">Heterotetramer of two alpha and two beta chains arranged as a dimer of alpha/beta heterodimers.</text>
</comment>
<evidence type="ECO:0000256" key="1">
    <source>
        <dbReference type="ARBA" id="ARBA00022691"/>
    </source>
</evidence>
<dbReference type="GO" id="GO:0008295">
    <property type="term" value="P:spermidine biosynthetic process"/>
    <property type="evidence" value="ECO:0007669"/>
    <property type="project" value="UniProtKB-UniRule"/>
</dbReference>
<dbReference type="eggNOG" id="COG1586">
    <property type="taxonomic scope" value="Bacteria"/>
</dbReference>
<keyword evidence="3 10" id="KW-0068">Autocatalytic cleavage</keyword>
<dbReference type="InterPro" id="IPR016067">
    <property type="entry name" value="S-AdoMet_deCO2ase_core"/>
</dbReference>
<evidence type="ECO:0000313" key="11">
    <source>
        <dbReference type="EMBL" id="KGF85635.1"/>
    </source>
</evidence>
<feature type="active site" description="Proton acceptor; for processing activity" evidence="10">
    <location>
        <position position="86"/>
    </location>
</feature>
<dbReference type="Gene3D" id="3.60.90.10">
    <property type="entry name" value="S-adenosylmethionine decarboxylase"/>
    <property type="match status" value="1"/>
</dbReference>
<dbReference type="SUPFAM" id="SSF56276">
    <property type="entry name" value="S-adenosylmethionine decarboxylase"/>
    <property type="match status" value="1"/>
</dbReference>
<feature type="active site" description="Proton donor; for catalytic activity" evidence="10">
    <location>
        <position position="101"/>
    </location>
</feature>
<keyword evidence="7 10" id="KW-0456">Lyase</keyword>
<dbReference type="EMBL" id="JNAH01000008">
    <property type="protein sequence ID" value="KGF85635.1"/>
    <property type="molecule type" value="Genomic_DNA"/>
</dbReference>
<comment type="catalytic activity">
    <reaction evidence="10">
        <text>S-adenosyl-L-methionine + H(+) = S-adenosyl 3-(methylsulfanyl)propylamine + CO2</text>
        <dbReference type="Rhea" id="RHEA:15981"/>
        <dbReference type="ChEBI" id="CHEBI:15378"/>
        <dbReference type="ChEBI" id="CHEBI:16526"/>
        <dbReference type="ChEBI" id="CHEBI:57443"/>
        <dbReference type="ChEBI" id="CHEBI:59789"/>
        <dbReference type="EC" id="4.1.1.50"/>
    </reaction>
</comment>
<dbReference type="GO" id="GO:0005829">
    <property type="term" value="C:cytosol"/>
    <property type="evidence" value="ECO:0007669"/>
    <property type="project" value="TreeGrafter"/>
</dbReference>
<dbReference type="OrthoDB" id="9793120at2"/>
<evidence type="ECO:0000313" key="12">
    <source>
        <dbReference type="Proteomes" id="UP000030598"/>
    </source>
</evidence>
<organism evidence="11 12">
    <name type="scientific">Prochlorococcus marinus str. GP2</name>
    <dbReference type="NCBI Taxonomy" id="59925"/>
    <lineage>
        <taxon>Bacteria</taxon>
        <taxon>Bacillati</taxon>
        <taxon>Cyanobacteriota</taxon>
        <taxon>Cyanophyceae</taxon>
        <taxon>Synechococcales</taxon>
        <taxon>Prochlorococcaceae</taxon>
        <taxon>Prochlorococcus</taxon>
    </lineage>
</organism>
<feature type="modified residue" description="Pyruvic acid (Ser); by autocatalysis" evidence="10">
    <location>
        <position position="81"/>
    </location>
</feature>
<sequence length="144" mass="16479">MKVHKKQQILNSFSDDQKLIHQSKHLLLELYRCDYEKLNDESFLRCTLNRAAKLAKATVLNLISNKFEPQGVTAIALLAESHISIHTWPESKYSAVDIFTCGQNMMPELASQYLIEAMNAEEHTLRVIHRNPPAVVHKQIRTAV</sequence>
<dbReference type="AlphaFoldDB" id="A0A0A1Z825"/>
<evidence type="ECO:0000256" key="5">
    <source>
        <dbReference type="ARBA" id="ARBA00023115"/>
    </source>
</evidence>
<evidence type="ECO:0000256" key="4">
    <source>
        <dbReference type="ARBA" id="ARBA00023066"/>
    </source>
</evidence>
<dbReference type="InterPro" id="IPR003826">
    <property type="entry name" value="AdoMetDC_fam_prok"/>
</dbReference>
<feature type="chain" id="PRO_5023488725" description="S-adenosylmethionine decarboxylase beta chain" evidence="10">
    <location>
        <begin position="1"/>
        <end position="80"/>
    </location>
</feature>
<comment type="cofactor">
    <cofactor evidence="10">
        <name>pyruvate</name>
        <dbReference type="ChEBI" id="CHEBI:15361"/>
    </cofactor>
    <text evidence="10">Binds 1 pyruvoyl group covalently per subunit.</text>
</comment>
<evidence type="ECO:0000256" key="8">
    <source>
        <dbReference type="ARBA" id="ARBA00023270"/>
    </source>
</evidence>
<dbReference type="HAMAP" id="MF_00464">
    <property type="entry name" value="AdoMetDC_1"/>
    <property type="match status" value="1"/>
</dbReference>
<comment type="PTM">
    <text evidence="10">Is synthesized initially as an inactive proenzyme. Formation of the active enzyme involves a self-maturation process in which the active site pyruvoyl group is generated from an internal serine residue via an autocatalytic post-translational modification. Two non-identical subunits are generated from the proenzyme in this reaction, and the pyruvate is formed at the N-terminus of the alpha chain, which is derived from the carboxyl end of the proenzyme. The post-translation cleavage follows an unusual pathway, termed non-hydrolytic serinolysis, in which the side chain hydroxyl group of the serine supplies its oxygen atom to form the C-terminus of the beta chain, while the remainder of the serine residue undergoes an oxidative deamination to produce ammonia and the pyruvoyl group blocking the N-terminus of the alpha chain.</text>
</comment>
<dbReference type="RefSeq" id="WP_032525086.1">
    <property type="nucleotide sequence ID" value="NZ_CP138934.1"/>
</dbReference>
<reference evidence="12" key="1">
    <citation type="journal article" date="2014" name="Sci. Data">
        <title>Genomes of diverse isolates of the marine cyanobacterium Prochlorococcus.</title>
        <authorList>
            <person name="Biller S."/>
            <person name="Berube P."/>
            <person name="Thompson J."/>
            <person name="Kelly L."/>
            <person name="Roggensack S."/>
            <person name="Awad L."/>
            <person name="Roache-Johnson K."/>
            <person name="Ding H."/>
            <person name="Giovannoni S.J."/>
            <person name="Moore L.R."/>
            <person name="Chisholm S.W."/>
        </authorList>
    </citation>
    <scope>NUCLEOTIDE SEQUENCE [LARGE SCALE GENOMIC DNA]</scope>
    <source>
        <strain evidence="12">GP2</strain>
    </source>
</reference>
<keyword evidence="5 10" id="KW-0620">Polyamine biosynthesis</keyword>
<name>A0A0A1Z825_PROMR</name>
<evidence type="ECO:0000256" key="6">
    <source>
        <dbReference type="ARBA" id="ARBA00023145"/>
    </source>
</evidence>
<dbReference type="GO" id="GO:0004014">
    <property type="term" value="F:adenosylmethionine decarboxylase activity"/>
    <property type="evidence" value="ECO:0007669"/>
    <property type="project" value="UniProtKB-UniRule"/>
</dbReference>
<dbReference type="EC" id="4.1.1.50" evidence="10"/>
<dbReference type="Pfam" id="PF02675">
    <property type="entry name" value="AdoMet_dc"/>
    <property type="match status" value="1"/>
</dbReference>
<protein>
    <recommendedName>
        <fullName evidence="10">S-adenosylmethionine decarboxylase proenzyme</fullName>
        <shortName evidence="10">AdoMetDC</shortName>
        <shortName evidence="10">SAMDC</shortName>
        <ecNumber evidence="10">4.1.1.50</ecNumber>
    </recommendedName>
    <component>
        <recommendedName>
            <fullName evidence="10">S-adenosylmethionine decarboxylase beta chain</fullName>
        </recommendedName>
    </component>
    <component>
        <recommendedName>
            <fullName evidence="10">S-adenosylmethionine decarboxylase alpha chain</fullName>
        </recommendedName>
    </component>
</protein>
<evidence type="ECO:0000256" key="9">
    <source>
        <dbReference type="ARBA" id="ARBA00023317"/>
    </source>
</evidence>
<dbReference type="Proteomes" id="UP000030598">
    <property type="component" value="Unassembled WGS sequence"/>
</dbReference>
<proteinExistence type="inferred from homology"/>
<keyword evidence="8 10" id="KW-0704">Schiff base</keyword>
<evidence type="ECO:0000256" key="10">
    <source>
        <dbReference type="HAMAP-Rule" id="MF_00464"/>
    </source>
</evidence>
<comment type="pathway">
    <text evidence="10">Amine and polyamine biosynthesis; S-adenosylmethioninamine biosynthesis; S-adenosylmethioninamine from S-adenosyl-L-methionine: step 1/1.</text>
</comment>